<accession>A0AAP3XS27</accession>
<dbReference type="EMBL" id="JARGEQ010000103">
    <property type="protein sequence ID" value="MDF1586999.1"/>
    <property type="molecule type" value="Genomic_DNA"/>
</dbReference>
<keyword evidence="1" id="KW-0808">Transferase</keyword>
<gene>
    <name evidence="1" type="ORF">PZ740_11480</name>
</gene>
<comment type="caution">
    <text evidence="1">The sequence shown here is derived from an EMBL/GenBank/DDBJ whole genome shotgun (WGS) entry which is preliminary data.</text>
</comment>
<proteinExistence type="predicted"/>
<feature type="non-terminal residue" evidence="1">
    <location>
        <position position="131"/>
    </location>
</feature>
<organism evidence="1 2">
    <name type="scientific">Marinimicrococcus flavescens</name>
    <dbReference type="NCBI Taxonomy" id="3031815"/>
    <lineage>
        <taxon>Bacteria</taxon>
        <taxon>Pseudomonadati</taxon>
        <taxon>Pseudomonadota</taxon>
        <taxon>Alphaproteobacteria</taxon>
        <taxon>Geminicoccales</taxon>
        <taxon>Geminicoccaceae</taxon>
        <taxon>Marinimicrococcus</taxon>
    </lineage>
</organism>
<dbReference type="InterPro" id="IPR029063">
    <property type="entry name" value="SAM-dependent_MTases_sf"/>
</dbReference>
<evidence type="ECO:0000313" key="1">
    <source>
        <dbReference type="EMBL" id="MDF1586999.1"/>
    </source>
</evidence>
<keyword evidence="1" id="KW-0489">Methyltransferase</keyword>
<dbReference type="SUPFAM" id="SSF53335">
    <property type="entry name" value="S-adenosyl-L-methionine-dependent methyltransferases"/>
    <property type="match status" value="1"/>
</dbReference>
<protein>
    <submittedName>
        <fullName evidence="1">DNA cytosine methyltransferase</fullName>
    </submittedName>
</protein>
<sequence length="131" mass="14317">MDEPLSTVTTVDHNALVTSHLIKLRGTCKDGQSVTEPMPTITAGGLHVGEVRACLIKYYGSGDNSQTLDAPLHTVTSKARFGLVTIEGTEYQIVDVGMRMLKPRELFRANGFPESYIIDVDADGNKYSEKD</sequence>
<dbReference type="GO" id="GO:0032259">
    <property type="term" value="P:methylation"/>
    <property type="evidence" value="ECO:0007669"/>
    <property type="project" value="UniProtKB-KW"/>
</dbReference>
<dbReference type="Proteomes" id="UP001301140">
    <property type="component" value="Unassembled WGS sequence"/>
</dbReference>
<reference evidence="1 2" key="1">
    <citation type="submission" date="2023-03" db="EMBL/GenBank/DDBJ databases">
        <title>YIM 152171 draft genome.</title>
        <authorList>
            <person name="Yang Z."/>
        </authorList>
    </citation>
    <scope>NUCLEOTIDE SEQUENCE [LARGE SCALE GENOMIC DNA]</scope>
    <source>
        <strain evidence="1 2">YIM 152171</strain>
    </source>
</reference>
<name>A0AAP3XS27_9PROT</name>
<dbReference type="GO" id="GO:0008168">
    <property type="term" value="F:methyltransferase activity"/>
    <property type="evidence" value="ECO:0007669"/>
    <property type="project" value="UniProtKB-KW"/>
</dbReference>
<evidence type="ECO:0000313" key="2">
    <source>
        <dbReference type="Proteomes" id="UP001301140"/>
    </source>
</evidence>
<keyword evidence="2" id="KW-1185">Reference proteome</keyword>
<dbReference type="AlphaFoldDB" id="A0AAP3XS27"/>